<evidence type="ECO:0000313" key="1">
    <source>
        <dbReference type="EMBL" id="KAK4351440.1"/>
    </source>
</evidence>
<name>A0AAE1RFS9_9SOLA</name>
<dbReference type="Proteomes" id="UP001291623">
    <property type="component" value="Unassembled WGS sequence"/>
</dbReference>
<keyword evidence="2" id="KW-1185">Reference proteome</keyword>
<proteinExistence type="predicted"/>
<evidence type="ECO:0000313" key="2">
    <source>
        <dbReference type="Proteomes" id="UP001291623"/>
    </source>
</evidence>
<protein>
    <submittedName>
        <fullName evidence="1">Uncharacterized protein</fullName>
    </submittedName>
</protein>
<accession>A0AAE1RFS9</accession>
<reference evidence="1" key="1">
    <citation type="submission" date="2023-12" db="EMBL/GenBank/DDBJ databases">
        <title>Genome assembly of Anisodus tanguticus.</title>
        <authorList>
            <person name="Wang Y.-J."/>
        </authorList>
    </citation>
    <scope>NUCLEOTIDE SEQUENCE</scope>
    <source>
        <strain evidence="1">KB-2021</strain>
        <tissue evidence="1">Leaf</tissue>
    </source>
</reference>
<comment type="caution">
    <text evidence="1">The sequence shown here is derived from an EMBL/GenBank/DDBJ whole genome shotgun (WGS) entry which is preliminary data.</text>
</comment>
<sequence length="64" mass="7115">MTKSMGSILKLHSDRFGGSKSFGVNLEGLAWSSINVLLTNKCLLLENRYWPGSTHKGKKDDLPH</sequence>
<dbReference type="EMBL" id="JAVYJV010000016">
    <property type="protein sequence ID" value="KAK4351440.1"/>
    <property type="molecule type" value="Genomic_DNA"/>
</dbReference>
<gene>
    <name evidence="1" type="ORF">RND71_030753</name>
</gene>
<dbReference type="AlphaFoldDB" id="A0AAE1RFS9"/>
<organism evidence="1 2">
    <name type="scientific">Anisodus tanguticus</name>
    <dbReference type="NCBI Taxonomy" id="243964"/>
    <lineage>
        <taxon>Eukaryota</taxon>
        <taxon>Viridiplantae</taxon>
        <taxon>Streptophyta</taxon>
        <taxon>Embryophyta</taxon>
        <taxon>Tracheophyta</taxon>
        <taxon>Spermatophyta</taxon>
        <taxon>Magnoliopsida</taxon>
        <taxon>eudicotyledons</taxon>
        <taxon>Gunneridae</taxon>
        <taxon>Pentapetalae</taxon>
        <taxon>asterids</taxon>
        <taxon>lamiids</taxon>
        <taxon>Solanales</taxon>
        <taxon>Solanaceae</taxon>
        <taxon>Solanoideae</taxon>
        <taxon>Hyoscyameae</taxon>
        <taxon>Anisodus</taxon>
    </lineage>
</organism>